<evidence type="ECO:0000256" key="3">
    <source>
        <dbReference type="ARBA" id="ARBA00022679"/>
    </source>
</evidence>
<dbReference type="EMBL" id="STGJ01000001">
    <property type="protein sequence ID" value="TIC86928.1"/>
    <property type="molecule type" value="Genomic_DNA"/>
</dbReference>
<evidence type="ECO:0000256" key="1">
    <source>
        <dbReference type="ARBA" id="ARBA00000553"/>
    </source>
</evidence>
<evidence type="ECO:0000256" key="5">
    <source>
        <dbReference type="ARBA" id="ARBA00022801"/>
    </source>
</evidence>
<evidence type="ECO:0000256" key="9">
    <source>
        <dbReference type="ARBA" id="ARBA00049893"/>
    </source>
</evidence>
<comment type="caution">
    <text evidence="11">The sequence shown here is derived from an EMBL/GenBank/DDBJ whole genome shotgun (WGS) entry which is preliminary data.</text>
</comment>
<sequence length="245" mass="25443">MSATEYLSAGWAAPSRVRTLVTTRAGGESQAPWASFNLAMHVGDDALAVAHNREALRAHLPAEPAWLNQVHGVHVVDAGKLGGTVPDADASVAHGAGAVCVVMTADCLPVLFCDKAGSVVGAAHAGWRGLADGVLEATVAAMGVPPGEILAWLGPAIGPDAFEVGAEVRAHFVAHATEAAAAFSDIGEGKYLADIYLLARQRLAEAGVTDVSGGEHCTVIERDRFFSYRRDGVTGRMASLIWLEP</sequence>
<dbReference type="InterPro" id="IPR038371">
    <property type="entry name" value="Cu_polyphenol_OxRdtase_sf"/>
</dbReference>
<evidence type="ECO:0000313" key="12">
    <source>
        <dbReference type="Proteomes" id="UP000308891"/>
    </source>
</evidence>
<dbReference type="InterPro" id="IPR003730">
    <property type="entry name" value="Cu_polyphenol_OxRdtase"/>
</dbReference>
<gene>
    <name evidence="11" type="primary">pgeF</name>
    <name evidence="11" type="ORF">E5K04_00495</name>
</gene>
<keyword evidence="6" id="KW-0862">Zinc</keyword>
<name>A0A4T0V5B2_9NEIS</name>
<dbReference type="SUPFAM" id="SSF64438">
    <property type="entry name" value="CNF1/YfiH-like putative cysteine hydrolases"/>
    <property type="match status" value="1"/>
</dbReference>
<dbReference type="Pfam" id="PF02578">
    <property type="entry name" value="Cu-oxidase_4"/>
    <property type="match status" value="1"/>
</dbReference>
<dbReference type="GO" id="GO:0017061">
    <property type="term" value="F:S-methyl-5-thioadenosine phosphorylase activity"/>
    <property type="evidence" value="ECO:0007669"/>
    <property type="project" value="UniProtKB-EC"/>
</dbReference>
<comment type="catalytic activity">
    <reaction evidence="8">
        <text>adenosine + phosphate = alpha-D-ribose 1-phosphate + adenine</text>
        <dbReference type="Rhea" id="RHEA:27642"/>
        <dbReference type="ChEBI" id="CHEBI:16335"/>
        <dbReference type="ChEBI" id="CHEBI:16708"/>
        <dbReference type="ChEBI" id="CHEBI:43474"/>
        <dbReference type="ChEBI" id="CHEBI:57720"/>
        <dbReference type="EC" id="2.4.2.1"/>
    </reaction>
    <physiologicalReaction direction="left-to-right" evidence="8">
        <dbReference type="Rhea" id="RHEA:27643"/>
    </physiologicalReaction>
</comment>
<evidence type="ECO:0000313" key="11">
    <source>
        <dbReference type="EMBL" id="TIC86928.1"/>
    </source>
</evidence>
<dbReference type="RefSeq" id="WP_136550939.1">
    <property type="nucleotide sequence ID" value="NZ_STGJ01000001.1"/>
</dbReference>
<comment type="similarity">
    <text evidence="2 10">Belongs to the purine nucleoside phosphorylase YfiH/LACC1 family.</text>
</comment>
<proteinExistence type="inferred from homology"/>
<evidence type="ECO:0000256" key="2">
    <source>
        <dbReference type="ARBA" id="ARBA00007353"/>
    </source>
</evidence>
<evidence type="ECO:0000256" key="8">
    <source>
        <dbReference type="ARBA" id="ARBA00048968"/>
    </source>
</evidence>
<comment type="catalytic activity">
    <reaction evidence="1">
        <text>inosine + phosphate = alpha-D-ribose 1-phosphate + hypoxanthine</text>
        <dbReference type="Rhea" id="RHEA:27646"/>
        <dbReference type="ChEBI" id="CHEBI:17368"/>
        <dbReference type="ChEBI" id="CHEBI:17596"/>
        <dbReference type="ChEBI" id="CHEBI:43474"/>
        <dbReference type="ChEBI" id="CHEBI:57720"/>
        <dbReference type="EC" id="2.4.2.1"/>
    </reaction>
    <physiologicalReaction direction="left-to-right" evidence="1">
        <dbReference type="Rhea" id="RHEA:27647"/>
    </physiologicalReaction>
</comment>
<dbReference type="PANTHER" id="PTHR30616">
    <property type="entry name" value="UNCHARACTERIZED PROTEIN YFIH"/>
    <property type="match status" value="1"/>
</dbReference>
<dbReference type="OrthoDB" id="4279at2"/>
<evidence type="ECO:0000256" key="4">
    <source>
        <dbReference type="ARBA" id="ARBA00022723"/>
    </source>
</evidence>
<comment type="catalytic activity">
    <reaction evidence="7">
        <text>adenosine + H2O + H(+) = inosine + NH4(+)</text>
        <dbReference type="Rhea" id="RHEA:24408"/>
        <dbReference type="ChEBI" id="CHEBI:15377"/>
        <dbReference type="ChEBI" id="CHEBI:15378"/>
        <dbReference type="ChEBI" id="CHEBI:16335"/>
        <dbReference type="ChEBI" id="CHEBI:17596"/>
        <dbReference type="ChEBI" id="CHEBI:28938"/>
        <dbReference type="EC" id="3.5.4.4"/>
    </reaction>
    <physiologicalReaction direction="left-to-right" evidence="7">
        <dbReference type="Rhea" id="RHEA:24409"/>
    </physiologicalReaction>
</comment>
<dbReference type="CDD" id="cd16833">
    <property type="entry name" value="YfiH"/>
    <property type="match status" value="1"/>
</dbReference>
<accession>A0A4T0V5B2</accession>
<dbReference type="GO" id="GO:0016787">
    <property type="term" value="F:hydrolase activity"/>
    <property type="evidence" value="ECO:0007669"/>
    <property type="project" value="UniProtKB-KW"/>
</dbReference>
<reference evidence="11 12" key="1">
    <citation type="submission" date="2019-04" db="EMBL/GenBank/DDBJ databases">
        <title>Crenobacter sp. nov.</title>
        <authorList>
            <person name="Shi S."/>
        </authorList>
    </citation>
    <scope>NUCLEOTIDE SEQUENCE [LARGE SCALE GENOMIC DNA]</scope>
    <source>
        <strain evidence="11 12">GY 70310</strain>
    </source>
</reference>
<protein>
    <recommendedName>
        <fullName evidence="10">Purine nucleoside phosphorylase</fullName>
    </recommendedName>
</protein>
<keyword evidence="3" id="KW-0808">Transferase</keyword>
<dbReference type="PANTHER" id="PTHR30616:SF2">
    <property type="entry name" value="PURINE NUCLEOSIDE PHOSPHORYLASE LACC1"/>
    <property type="match status" value="1"/>
</dbReference>
<keyword evidence="4" id="KW-0479">Metal-binding</keyword>
<dbReference type="Gene3D" id="3.60.140.10">
    <property type="entry name" value="CNF1/YfiH-like putative cysteine hydrolases"/>
    <property type="match status" value="1"/>
</dbReference>
<dbReference type="GO" id="GO:0005507">
    <property type="term" value="F:copper ion binding"/>
    <property type="evidence" value="ECO:0007669"/>
    <property type="project" value="TreeGrafter"/>
</dbReference>
<organism evidence="11 12">
    <name type="scientific">Crenobacter intestini</name>
    <dbReference type="NCBI Taxonomy" id="2563443"/>
    <lineage>
        <taxon>Bacteria</taxon>
        <taxon>Pseudomonadati</taxon>
        <taxon>Pseudomonadota</taxon>
        <taxon>Betaproteobacteria</taxon>
        <taxon>Neisseriales</taxon>
        <taxon>Neisseriaceae</taxon>
        <taxon>Crenobacter</taxon>
    </lineage>
</organism>
<keyword evidence="5" id="KW-0378">Hydrolase</keyword>
<comment type="catalytic activity">
    <reaction evidence="9">
        <text>S-methyl-5'-thioadenosine + phosphate = 5-(methylsulfanyl)-alpha-D-ribose 1-phosphate + adenine</text>
        <dbReference type="Rhea" id="RHEA:11852"/>
        <dbReference type="ChEBI" id="CHEBI:16708"/>
        <dbReference type="ChEBI" id="CHEBI:17509"/>
        <dbReference type="ChEBI" id="CHEBI:43474"/>
        <dbReference type="ChEBI" id="CHEBI:58533"/>
        <dbReference type="EC" id="2.4.2.28"/>
    </reaction>
    <physiologicalReaction direction="left-to-right" evidence="9">
        <dbReference type="Rhea" id="RHEA:11853"/>
    </physiologicalReaction>
</comment>
<evidence type="ECO:0000256" key="6">
    <source>
        <dbReference type="ARBA" id="ARBA00022833"/>
    </source>
</evidence>
<evidence type="ECO:0000256" key="10">
    <source>
        <dbReference type="RuleBase" id="RU361274"/>
    </source>
</evidence>
<keyword evidence="12" id="KW-1185">Reference proteome</keyword>
<dbReference type="AlphaFoldDB" id="A0A4T0V5B2"/>
<dbReference type="Proteomes" id="UP000308891">
    <property type="component" value="Unassembled WGS sequence"/>
</dbReference>
<evidence type="ECO:0000256" key="7">
    <source>
        <dbReference type="ARBA" id="ARBA00047989"/>
    </source>
</evidence>
<dbReference type="NCBIfam" id="TIGR00726">
    <property type="entry name" value="peptidoglycan editing factor PgeF"/>
    <property type="match status" value="1"/>
</dbReference>
<dbReference type="InterPro" id="IPR011324">
    <property type="entry name" value="Cytotoxic_necrot_fac-like_cat"/>
</dbReference>